<comment type="cofactor">
    <cofactor evidence="8">
        <name>Fe(2+)</name>
        <dbReference type="ChEBI" id="CHEBI:29033"/>
    </cofactor>
    <text evidence="8">Binds 1 Fe(2+) ion per subunit.</text>
</comment>
<feature type="binding site" evidence="8">
    <location>
        <position position="301"/>
    </location>
    <ligand>
        <name>Fe cation</name>
        <dbReference type="ChEBI" id="CHEBI:24875"/>
    </ligand>
</feature>
<dbReference type="GO" id="GO:0002949">
    <property type="term" value="P:tRNA threonylcarbamoyladenosine modification"/>
    <property type="evidence" value="ECO:0007669"/>
    <property type="project" value="UniProtKB-UniRule"/>
</dbReference>
<dbReference type="PRINTS" id="PR00789">
    <property type="entry name" value="OSIALOPTASE"/>
</dbReference>
<comment type="subcellular location">
    <subcellularLocation>
        <location evidence="8">Cytoplasm</location>
    </subcellularLocation>
</comment>
<dbReference type="AlphaFoldDB" id="A0A4R6BV48"/>
<dbReference type="PANTHER" id="PTHR11735">
    <property type="entry name" value="TRNA N6-ADENOSINE THREONYLCARBAMOYLTRANSFERASE"/>
    <property type="match status" value="1"/>
</dbReference>
<feature type="binding site" evidence="8">
    <location>
        <position position="118"/>
    </location>
    <ligand>
        <name>Fe cation</name>
        <dbReference type="ChEBI" id="CHEBI:24875"/>
    </ligand>
</feature>
<dbReference type="InterPro" id="IPR043129">
    <property type="entry name" value="ATPase_NBD"/>
</dbReference>
<dbReference type="InterPro" id="IPR017861">
    <property type="entry name" value="KAE1/TsaD"/>
</dbReference>
<feature type="binding site" evidence="8">
    <location>
        <position position="169"/>
    </location>
    <ligand>
        <name>substrate</name>
    </ligand>
</feature>
<keyword evidence="3 8" id="KW-0819">tRNA processing</keyword>
<dbReference type="NCBIfam" id="TIGR03723">
    <property type="entry name" value="T6A_TsaD_YgjD"/>
    <property type="match status" value="1"/>
</dbReference>
<dbReference type="HAMAP" id="MF_01445">
    <property type="entry name" value="TsaD"/>
    <property type="match status" value="1"/>
</dbReference>
<keyword evidence="1 8" id="KW-0963">Cytoplasm</keyword>
<keyword evidence="2 8" id="KW-0808">Transferase</keyword>
<dbReference type="EMBL" id="SCWB01000006">
    <property type="protein sequence ID" value="TDM12151.1"/>
    <property type="molecule type" value="Genomic_DNA"/>
</dbReference>
<organism evidence="10 11">
    <name type="scientific">Macrococcus lamae</name>
    <dbReference type="NCBI Taxonomy" id="198484"/>
    <lineage>
        <taxon>Bacteria</taxon>
        <taxon>Bacillati</taxon>
        <taxon>Bacillota</taxon>
        <taxon>Bacilli</taxon>
        <taxon>Bacillales</taxon>
        <taxon>Staphylococcaceae</taxon>
        <taxon>Macrococcus</taxon>
    </lineage>
</organism>
<dbReference type="PROSITE" id="PS01016">
    <property type="entry name" value="GLYCOPROTEASE"/>
    <property type="match status" value="1"/>
</dbReference>
<dbReference type="FunFam" id="3.30.420.40:FF:000012">
    <property type="entry name" value="tRNA N6-adenosine threonylcarbamoyltransferase"/>
    <property type="match status" value="1"/>
</dbReference>
<comment type="caution">
    <text evidence="10">The sequence shown here is derived from an EMBL/GenBank/DDBJ whole genome shotgun (WGS) entry which is preliminary data.</text>
</comment>
<keyword evidence="11" id="KW-1185">Reference proteome</keyword>
<accession>A0A4R6BV48</accession>
<dbReference type="Proteomes" id="UP000294802">
    <property type="component" value="Unassembled WGS sequence"/>
</dbReference>
<dbReference type="CDD" id="cd24133">
    <property type="entry name" value="ASKHA_NBD_TsaD_bac"/>
    <property type="match status" value="1"/>
</dbReference>
<dbReference type="GO" id="GO:0061711">
    <property type="term" value="F:tRNA N(6)-L-threonylcarbamoyladenine synthase activity"/>
    <property type="evidence" value="ECO:0007669"/>
    <property type="project" value="UniProtKB-EC"/>
</dbReference>
<dbReference type="Gene3D" id="3.30.420.40">
    <property type="match status" value="2"/>
</dbReference>
<dbReference type="InterPro" id="IPR022450">
    <property type="entry name" value="TsaD"/>
</dbReference>
<dbReference type="NCBIfam" id="TIGR00329">
    <property type="entry name" value="gcp_kae1"/>
    <property type="match status" value="1"/>
</dbReference>
<evidence type="ECO:0000256" key="3">
    <source>
        <dbReference type="ARBA" id="ARBA00022694"/>
    </source>
</evidence>
<dbReference type="FunFam" id="3.30.420.40:FF:000040">
    <property type="entry name" value="tRNA N6-adenosine threonylcarbamoyltransferase"/>
    <property type="match status" value="1"/>
</dbReference>
<evidence type="ECO:0000256" key="8">
    <source>
        <dbReference type="HAMAP-Rule" id="MF_01445"/>
    </source>
</evidence>
<keyword evidence="4 8" id="KW-0479">Metal-binding</keyword>
<evidence type="ECO:0000256" key="5">
    <source>
        <dbReference type="ARBA" id="ARBA00023004"/>
    </source>
</evidence>
<evidence type="ECO:0000313" key="10">
    <source>
        <dbReference type="EMBL" id="TDM12151.1"/>
    </source>
</evidence>
<feature type="binding site" evidence="8">
    <location>
        <position position="114"/>
    </location>
    <ligand>
        <name>Fe cation</name>
        <dbReference type="ChEBI" id="CHEBI:24875"/>
    </ligand>
</feature>
<protein>
    <recommendedName>
        <fullName evidence="8">tRNA N6-adenosine threonylcarbamoyltransferase</fullName>
        <ecNumber evidence="8">2.3.1.234</ecNumber>
    </recommendedName>
    <alternativeName>
        <fullName evidence="8">N6-L-threonylcarbamoyladenine synthase</fullName>
        <shortName evidence="8">t(6)A synthase</shortName>
    </alternativeName>
    <alternativeName>
        <fullName evidence="8">t(6)A37 threonylcarbamoyladenosine biosynthesis protein TsaD</fullName>
    </alternativeName>
    <alternativeName>
        <fullName evidence="8">tRNA threonylcarbamoyladenosine biosynthesis protein TsaD</fullName>
    </alternativeName>
</protein>
<keyword evidence="5 8" id="KW-0408">Iron</keyword>
<reference evidence="10 11" key="1">
    <citation type="submission" date="2019-01" db="EMBL/GenBank/DDBJ databases">
        <title>Draft genome sequences of the type strains of six Macrococcus species.</title>
        <authorList>
            <person name="Mazhar S."/>
            <person name="Altermann E."/>
            <person name="Hill C."/>
            <person name="Mcauliffe O."/>
        </authorList>
    </citation>
    <scope>NUCLEOTIDE SEQUENCE [LARGE SCALE GENOMIC DNA]</scope>
    <source>
        <strain evidence="10 11">CCM4815</strain>
    </source>
</reference>
<comment type="catalytic activity">
    <reaction evidence="7 8">
        <text>L-threonylcarbamoyladenylate + adenosine(37) in tRNA = N(6)-L-threonylcarbamoyladenosine(37) in tRNA + AMP + H(+)</text>
        <dbReference type="Rhea" id="RHEA:37059"/>
        <dbReference type="Rhea" id="RHEA-COMP:10162"/>
        <dbReference type="Rhea" id="RHEA-COMP:10163"/>
        <dbReference type="ChEBI" id="CHEBI:15378"/>
        <dbReference type="ChEBI" id="CHEBI:73682"/>
        <dbReference type="ChEBI" id="CHEBI:74411"/>
        <dbReference type="ChEBI" id="CHEBI:74418"/>
        <dbReference type="ChEBI" id="CHEBI:456215"/>
        <dbReference type="EC" id="2.3.1.234"/>
    </reaction>
</comment>
<comment type="function">
    <text evidence="8">Required for the formation of a threonylcarbamoyl group on adenosine at position 37 (t(6)A37) in tRNAs that read codons beginning with adenine. Is involved in the transfer of the threonylcarbamoyl moiety of threonylcarbamoyl-AMP (TC-AMP) to the N6 group of A37, together with TsaE and TsaB. TsaD likely plays a direct catalytic role in this reaction.</text>
</comment>
<proteinExistence type="inferred from homology"/>
<dbReference type="SUPFAM" id="SSF53067">
    <property type="entry name" value="Actin-like ATPase domain"/>
    <property type="match status" value="2"/>
</dbReference>
<feature type="binding site" evidence="8">
    <location>
        <position position="273"/>
    </location>
    <ligand>
        <name>substrate</name>
    </ligand>
</feature>
<dbReference type="GO" id="GO:0005737">
    <property type="term" value="C:cytoplasm"/>
    <property type="evidence" value="ECO:0007669"/>
    <property type="project" value="UniProtKB-SubCell"/>
</dbReference>
<evidence type="ECO:0000313" key="11">
    <source>
        <dbReference type="Proteomes" id="UP000294802"/>
    </source>
</evidence>
<evidence type="ECO:0000256" key="4">
    <source>
        <dbReference type="ARBA" id="ARBA00022723"/>
    </source>
</evidence>
<evidence type="ECO:0000256" key="6">
    <source>
        <dbReference type="ARBA" id="ARBA00023315"/>
    </source>
</evidence>
<evidence type="ECO:0000256" key="2">
    <source>
        <dbReference type="ARBA" id="ARBA00022679"/>
    </source>
</evidence>
<feature type="binding site" evidence="8">
    <location>
        <position position="186"/>
    </location>
    <ligand>
        <name>substrate</name>
    </ligand>
</feature>
<dbReference type="EC" id="2.3.1.234" evidence="8"/>
<dbReference type="RefSeq" id="WP_133443574.1">
    <property type="nucleotide sequence ID" value="NZ_SCWB01000006.1"/>
</dbReference>
<evidence type="ECO:0000256" key="7">
    <source>
        <dbReference type="ARBA" id="ARBA00048117"/>
    </source>
</evidence>
<sequence>MNDITILAVETSCDETAVSVVRNGREVLSSSVNSQIESHKRFGGVVPEIASRHHVENMTRVIDDALKNAHVTMDDIDAVAVTEGPGLIGALLVGINAAKALAMSHNKPLIPVHHIAGHIYANHIVEPLKFPLLALIVSGGHTELVVMQNHLDFEVIGETRDDAVGEAYDKVARTINLPYPGGPEVDRLATEGNDTLNFPRPILEGYDFSFSGLKSAVINTLHNKRQKGETVNPADVAASFQASVIDVLCKKTLAALESYHINELIVCGGVAANSGLRGRLKKETAARGIQLHIPPLALCTDNAAMIGAAAYFLFQQQHFADYSLNGRSTIELNINADDLDK</sequence>
<evidence type="ECO:0000259" key="9">
    <source>
        <dbReference type="Pfam" id="PF00814"/>
    </source>
</evidence>
<keyword evidence="6 8" id="KW-0012">Acyltransferase</keyword>
<dbReference type="GO" id="GO:0005506">
    <property type="term" value="F:iron ion binding"/>
    <property type="evidence" value="ECO:0007669"/>
    <property type="project" value="UniProtKB-UniRule"/>
</dbReference>
<comment type="similarity">
    <text evidence="8">Belongs to the KAE1 / TsaD family.</text>
</comment>
<gene>
    <name evidence="8 10" type="primary">tsaD</name>
    <name evidence="10" type="ORF">ERX29_04870</name>
</gene>
<dbReference type="Pfam" id="PF00814">
    <property type="entry name" value="TsaD"/>
    <property type="match status" value="1"/>
</dbReference>
<feature type="binding site" evidence="8">
    <location>
        <begin position="136"/>
        <end position="140"/>
    </location>
    <ligand>
        <name>substrate</name>
    </ligand>
</feature>
<feature type="binding site" evidence="8">
    <location>
        <position position="182"/>
    </location>
    <ligand>
        <name>substrate</name>
    </ligand>
</feature>
<feature type="domain" description="Gcp-like" evidence="9">
    <location>
        <begin position="26"/>
        <end position="307"/>
    </location>
</feature>
<dbReference type="OrthoDB" id="9806197at2"/>
<dbReference type="InterPro" id="IPR017860">
    <property type="entry name" value="Peptidase_M22_CS"/>
</dbReference>
<dbReference type="InterPro" id="IPR000905">
    <property type="entry name" value="Gcp-like_dom"/>
</dbReference>
<dbReference type="PANTHER" id="PTHR11735:SF6">
    <property type="entry name" value="TRNA N6-ADENOSINE THREONYLCARBAMOYLTRANSFERASE, MITOCHONDRIAL"/>
    <property type="match status" value="1"/>
</dbReference>
<evidence type="ECO:0000256" key="1">
    <source>
        <dbReference type="ARBA" id="ARBA00022490"/>
    </source>
</evidence>
<name>A0A4R6BV48_9STAP</name>